<gene>
    <name evidence="2" type="ORF">FEM48_ZijujUnG0030300</name>
</gene>
<evidence type="ECO:0000313" key="2">
    <source>
        <dbReference type="EMBL" id="KAH7511251.1"/>
    </source>
</evidence>
<dbReference type="AlphaFoldDB" id="A0A978U9K4"/>
<dbReference type="Proteomes" id="UP000813462">
    <property type="component" value="Unassembled WGS sequence"/>
</dbReference>
<dbReference type="PANTHER" id="PTHR33232:SF18">
    <property type="entry name" value="PROTEIN SIEVE ELEMENT OCCLUSION B-LIKE"/>
    <property type="match status" value="1"/>
</dbReference>
<dbReference type="Pfam" id="PF14576">
    <property type="entry name" value="SEO_N"/>
    <property type="match status" value="1"/>
</dbReference>
<sequence length="122" mass="13509">MSCKPPGEEIALKSTLLILNNLSDYSWDAKAVLTLVAFALEYGEFWHLVQLQQSDQLAKSLAILKRVPIITLSPANLQKQRHAIVELNGLIKTTLQVVASIFELQDLSTRYFKDVAGLGTAL</sequence>
<evidence type="ECO:0000313" key="3">
    <source>
        <dbReference type="Proteomes" id="UP000813462"/>
    </source>
</evidence>
<accession>A0A978U9K4</accession>
<proteinExistence type="predicted"/>
<dbReference type="InterPro" id="IPR039299">
    <property type="entry name" value="SEOA"/>
</dbReference>
<evidence type="ECO:0000259" key="1">
    <source>
        <dbReference type="Pfam" id="PF14576"/>
    </source>
</evidence>
<dbReference type="PANTHER" id="PTHR33232">
    <property type="entry name" value="PROTEIN SIEVE ELEMENT OCCLUSION B-LIKE"/>
    <property type="match status" value="1"/>
</dbReference>
<organism evidence="2 3">
    <name type="scientific">Ziziphus jujuba var. spinosa</name>
    <dbReference type="NCBI Taxonomy" id="714518"/>
    <lineage>
        <taxon>Eukaryota</taxon>
        <taxon>Viridiplantae</taxon>
        <taxon>Streptophyta</taxon>
        <taxon>Embryophyta</taxon>
        <taxon>Tracheophyta</taxon>
        <taxon>Spermatophyta</taxon>
        <taxon>Magnoliopsida</taxon>
        <taxon>eudicotyledons</taxon>
        <taxon>Gunneridae</taxon>
        <taxon>Pentapetalae</taxon>
        <taxon>rosids</taxon>
        <taxon>fabids</taxon>
        <taxon>Rosales</taxon>
        <taxon>Rhamnaceae</taxon>
        <taxon>Paliureae</taxon>
        <taxon>Ziziphus</taxon>
    </lineage>
</organism>
<name>A0A978U9K4_ZIZJJ</name>
<feature type="domain" description="Sieve element occlusion N-terminal" evidence="1">
    <location>
        <begin position="1"/>
        <end position="121"/>
    </location>
</feature>
<comment type="caution">
    <text evidence="2">The sequence shown here is derived from an EMBL/GenBank/DDBJ whole genome shotgun (WGS) entry which is preliminary data.</text>
</comment>
<dbReference type="InterPro" id="IPR027942">
    <property type="entry name" value="SEO_N"/>
</dbReference>
<reference evidence="2" key="1">
    <citation type="journal article" date="2021" name="Front. Plant Sci.">
        <title>Chromosome-Scale Genome Assembly for Chinese Sour Jujube and Insights Into Its Genome Evolution and Domestication Signature.</title>
        <authorList>
            <person name="Shen L.-Y."/>
            <person name="Luo H."/>
            <person name="Wang X.-L."/>
            <person name="Wang X.-M."/>
            <person name="Qiu X.-J."/>
            <person name="Liu H."/>
            <person name="Zhou S.-S."/>
            <person name="Jia K.-H."/>
            <person name="Nie S."/>
            <person name="Bao Y.-T."/>
            <person name="Zhang R.-G."/>
            <person name="Yun Q.-Z."/>
            <person name="Chai Y.-H."/>
            <person name="Lu J.-Y."/>
            <person name="Li Y."/>
            <person name="Zhao S.-W."/>
            <person name="Mao J.-F."/>
            <person name="Jia S.-G."/>
            <person name="Mao Y.-M."/>
        </authorList>
    </citation>
    <scope>NUCLEOTIDE SEQUENCE</scope>
    <source>
        <strain evidence="2">AT0</strain>
        <tissue evidence="2">Leaf</tissue>
    </source>
</reference>
<protein>
    <recommendedName>
        <fullName evidence="1">Sieve element occlusion N-terminal domain-containing protein</fullName>
    </recommendedName>
</protein>
<dbReference type="GO" id="GO:0010088">
    <property type="term" value="P:phloem development"/>
    <property type="evidence" value="ECO:0007669"/>
    <property type="project" value="InterPro"/>
</dbReference>
<dbReference type="EMBL" id="JAEACU010000174">
    <property type="protein sequence ID" value="KAH7511251.1"/>
    <property type="molecule type" value="Genomic_DNA"/>
</dbReference>